<dbReference type="CDD" id="cd02440">
    <property type="entry name" value="AdoMet_MTases"/>
    <property type="match status" value="1"/>
</dbReference>
<evidence type="ECO:0000256" key="6">
    <source>
        <dbReference type="SAM" id="Phobius"/>
    </source>
</evidence>
<dbReference type="InterPro" id="IPR019361">
    <property type="entry name" value="HPF1"/>
</dbReference>
<dbReference type="GO" id="GO:0072572">
    <property type="term" value="F:poly-ADP-D-ribose binding"/>
    <property type="evidence" value="ECO:0007669"/>
    <property type="project" value="TreeGrafter"/>
</dbReference>
<keyword evidence="6" id="KW-1133">Transmembrane helix</keyword>
<keyword evidence="6" id="KW-0472">Membrane</keyword>
<evidence type="ECO:0000256" key="1">
    <source>
        <dbReference type="ARBA" id="ARBA00004123"/>
    </source>
</evidence>
<dbReference type="Pfam" id="PF13649">
    <property type="entry name" value="Methyltransf_25"/>
    <property type="match status" value="1"/>
</dbReference>
<dbReference type="AlphaFoldDB" id="A0A7J6TV74"/>
<evidence type="ECO:0000256" key="2">
    <source>
        <dbReference type="ARBA" id="ARBA00004286"/>
    </source>
</evidence>
<dbReference type="InterPro" id="IPR029063">
    <property type="entry name" value="SAM-dependent_MTases_sf"/>
</dbReference>
<dbReference type="PANTHER" id="PTHR13386">
    <property type="entry name" value="HISTONE PARYLATION FACTOR 1"/>
    <property type="match status" value="1"/>
</dbReference>
<keyword evidence="4" id="KW-0158">Chromosome</keyword>
<feature type="domain" description="Methyltransferase" evidence="7">
    <location>
        <begin position="289"/>
        <end position="357"/>
    </location>
</feature>
<keyword evidence="5" id="KW-0539">Nucleus</keyword>
<evidence type="ECO:0000313" key="9">
    <source>
        <dbReference type="Proteomes" id="UP000553632"/>
    </source>
</evidence>
<dbReference type="EMBL" id="JABANO010007965">
    <property type="protein sequence ID" value="KAF4749284.1"/>
    <property type="molecule type" value="Genomic_DNA"/>
</dbReference>
<evidence type="ECO:0000256" key="3">
    <source>
        <dbReference type="ARBA" id="ARBA00010803"/>
    </source>
</evidence>
<dbReference type="GO" id="GO:0005694">
    <property type="term" value="C:chromosome"/>
    <property type="evidence" value="ECO:0007669"/>
    <property type="project" value="UniProtKB-SubCell"/>
</dbReference>
<keyword evidence="9" id="KW-1185">Reference proteome</keyword>
<comment type="caution">
    <text evidence="8">The sequence shown here is derived from an EMBL/GenBank/DDBJ whole genome shotgun (WGS) entry which is preliminary data.</text>
</comment>
<comment type="subcellular location">
    <subcellularLocation>
        <location evidence="2">Chromosome</location>
    </subcellularLocation>
    <subcellularLocation>
        <location evidence="1">Nucleus</location>
    </subcellularLocation>
</comment>
<sequence>DCKFRAASDSVLSLVYDIAQEHDRGEKIVSTIESVCRDKTELTVSTSAWKARMRRAQGTTFNGLGVLVPYDKHTEVGYRELPVSSKALKGILDKIRDAPPAERDTSKLDEIFTWTNIGNDEGDFGMGLELGQDLFCADKPGVTPVFTKPLTTILRNAYNLLGRKAFVPVLEEHTQWRVSQFQELGEKCAGLAAGCLALQKNSLSMSNAKVFASTLGTVSVLIGGMYIGNYGFAARKKRYKDEDLPTERKRRRIFDEIAASWDYKVRLDEYLMGITRWRRQLIANAEGDVLEVAVGTGRNFQFYNAKQVASVTAIDFSRRMLETAESKRHLVDPIPLHLKSGNCSSMKEFPDKAFDTVQRKHFGATYYIVCEAHPESEDSEGAADTVEEDRVAA</sequence>
<organism evidence="8 9">
    <name type="scientific">Perkinsus olseni</name>
    <name type="common">Perkinsus atlanticus</name>
    <dbReference type="NCBI Taxonomy" id="32597"/>
    <lineage>
        <taxon>Eukaryota</taxon>
        <taxon>Sar</taxon>
        <taxon>Alveolata</taxon>
        <taxon>Perkinsozoa</taxon>
        <taxon>Perkinsea</taxon>
        <taxon>Perkinsida</taxon>
        <taxon>Perkinsidae</taxon>
        <taxon>Perkinsus</taxon>
    </lineage>
</organism>
<dbReference type="PANTHER" id="PTHR13386:SF1">
    <property type="entry name" value="HISTONE PARYLATION FACTOR 1"/>
    <property type="match status" value="1"/>
</dbReference>
<dbReference type="Gene3D" id="3.40.50.150">
    <property type="entry name" value="Vaccinia Virus protein VP39"/>
    <property type="match status" value="1"/>
</dbReference>
<reference evidence="8 9" key="1">
    <citation type="submission" date="2020-04" db="EMBL/GenBank/DDBJ databases">
        <title>Perkinsus olseni comparative genomics.</title>
        <authorList>
            <person name="Bogema D.R."/>
        </authorList>
    </citation>
    <scope>NUCLEOTIDE SEQUENCE [LARGE SCALE GENOMIC DNA]</scope>
    <source>
        <strain evidence="8 9">ATCC PRA-207</strain>
    </source>
</reference>
<evidence type="ECO:0000256" key="5">
    <source>
        <dbReference type="ARBA" id="ARBA00023242"/>
    </source>
</evidence>
<feature type="transmembrane region" description="Helical" evidence="6">
    <location>
        <begin position="210"/>
        <end position="232"/>
    </location>
</feature>
<gene>
    <name evidence="8" type="ORF">FOZ63_032166</name>
</gene>
<comment type="similarity">
    <text evidence="3">Belongs to the HPF1 family.</text>
</comment>
<evidence type="ECO:0000313" key="8">
    <source>
        <dbReference type="EMBL" id="KAF4749284.1"/>
    </source>
</evidence>
<feature type="non-terminal residue" evidence="8">
    <location>
        <position position="393"/>
    </location>
</feature>
<protein>
    <recommendedName>
        <fullName evidence="7">Methyltransferase domain-containing protein</fullName>
    </recommendedName>
</protein>
<accession>A0A7J6TV74</accession>
<dbReference type="Proteomes" id="UP000553632">
    <property type="component" value="Unassembled WGS sequence"/>
</dbReference>
<dbReference type="GO" id="GO:0042393">
    <property type="term" value="F:histone binding"/>
    <property type="evidence" value="ECO:0007669"/>
    <property type="project" value="InterPro"/>
</dbReference>
<dbReference type="SUPFAM" id="SSF53335">
    <property type="entry name" value="S-adenosyl-L-methionine-dependent methyltransferases"/>
    <property type="match status" value="1"/>
</dbReference>
<evidence type="ECO:0000259" key="7">
    <source>
        <dbReference type="Pfam" id="PF13649"/>
    </source>
</evidence>
<dbReference type="InterPro" id="IPR041698">
    <property type="entry name" value="Methyltransf_25"/>
</dbReference>
<name>A0A7J6TV74_PEROL</name>
<dbReference type="Pfam" id="PF10228">
    <property type="entry name" value="HPF1"/>
    <property type="match status" value="1"/>
</dbReference>
<dbReference type="GO" id="GO:0006974">
    <property type="term" value="P:DNA damage response"/>
    <property type="evidence" value="ECO:0007669"/>
    <property type="project" value="InterPro"/>
</dbReference>
<proteinExistence type="inferred from homology"/>
<evidence type="ECO:0000256" key="4">
    <source>
        <dbReference type="ARBA" id="ARBA00022454"/>
    </source>
</evidence>
<dbReference type="GO" id="GO:0005634">
    <property type="term" value="C:nucleus"/>
    <property type="evidence" value="ECO:0007669"/>
    <property type="project" value="UniProtKB-SubCell"/>
</dbReference>
<keyword evidence="6" id="KW-0812">Transmembrane</keyword>